<evidence type="ECO:0000256" key="2">
    <source>
        <dbReference type="ARBA" id="ARBA00022670"/>
    </source>
</evidence>
<dbReference type="InterPro" id="IPR037518">
    <property type="entry name" value="MPN"/>
</dbReference>
<gene>
    <name evidence="8" type="ORF">Aargi30884_15680</name>
</gene>
<evidence type="ECO:0000256" key="6">
    <source>
        <dbReference type="ARBA" id="ARBA00023049"/>
    </source>
</evidence>
<dbReference type="KEGG" id="aarg:Aargi30884_15680"/>
<evidence type="ECO:0000256" key="1">
    <source>
        <dbReference type="ARBA" id="ARBA00010243"/>
    </source>
</evidence>
<dbReference type="PROSITE" id="PS01302">
    <property type="entry name" value="UPF0758"/>
    <property type="match status" value="1"/>
</dbReference>
<dbReference type="InterPro" id="IPR025657">
    <property type="entry name" value="RadC_JAB"/>
</dbReference>
<dbReference type="PANTHER" id="PTHR30471">
    <property type="entry name" value="DNA REPAIR PROTEIN RADC"/>
    <property type="match status" value="1"/>
</dbReference>
<evidence type="ECO:0000259" key="7">
    <source>
        <dbReference type="PROSITE" id="PS50249"/>
    </source>
</evidence>
<evidence type="ECO:0000256" key="3">
    <source>
        <dbReference type="ARBA" id="ARBA00022723"/>
    </source>
</evidence>
<dbReference type="GO" id="GO:0006508">
    <property type="term" value="P:proteolysis"/>
    <property type="evidence" value="ECO:0007669"/>
    <property type="project" value="UniProtKB-KW"/>
</dbReference>
<evidence type="ECO:0000313" key="8">
    <source>
        <dbReference type="EMBL" id="BBK22665.1"/>
    </source>
</evidence>
<keyword evidence="4" id="KW-0378">Hydrolase</keyword>
<protein>
    <recommendedName>
        <fullName evidence="7">MPN domain-containing protein</fullName>
    </recommendedName>
</protein>
<keyword evidence="2" id="KW-0645">Protease</keyword>
<keyword evidence="6" id="KW-0482">Metalloprotease</keyword>
<dbReference type="Pfam" id="PF04002">
    <property type="entry name" value="RadC"/>
    <property type="match status" value="1"/>
</dbReference>
<dbReference type="AlphaFoldDB" id="A0A6N4TJT9"/>
<dbReference type="Gene3D" id="3.40.140.10">
    <property type="entry name" value="Cytidine Deaminase, domain 2"/>
    <property type="match status" value="1"/>
</dbReference>
<dbReference type="Proteomes" id="UP000464754">
    <property type="component" value="Chromosome"/>
</dbReference>
<feature type="domain" description="MPN" evidence="7">
    <location>
        <begin position="25"/>
        <end position="148"/>
    </location>
</feature>
<dbReference type="GO" id="GO:0008237">
    <property type="term" value="F:metallopeptidase activity"/>
    <property type="evidence" value="ECO:0007669"/>
    <property type="project" value="UniProtKB-KW"/>
</dbReference>
<dbReference type="RefSeq" id="WP_118276503.1">
    <property type="nucleotide sequence ID" value="NZ_AP019695.1"/>
</dbReference>
<keyword evidence="5" id="KW-0862">Zinc</keyword>
<keyword evidence="9" id="KW-1185">Reference proteome</keyword>
<keyword evidence="3" id="KW-0479">Metal-binding</keyword>
<name>A0A6N4TJT9_9FIRM</name>
<organism evidence="8 9">
    <name type="scientific">Amedibacterium intestinale</name>
    <dbReference type="NCBI Taxonomy" id="2583452"/>
    <lineage>
        <taxon>Bacteria</taxon>
        <taxon>Bacillati</taxon>
        <taxon>Bacillota</taxon>
        <taxon>Erysipelotrichia</taxon>
        <taxon>Erysipelotrichales</taxon>
        <taxon>Erysipelotrichaceae</taxon>
        <taxon>Amedibacterium</taxon>
    </lineage>
</organism>
<dbReference type="InterPro" id="IPR020891">
    <property type="entry name" value="UPF0758_CS"/>
</dbReference>
<dbReference type="InterPro" id="IPR001405">
    <property type="entry name" value="UPF0758"/>
</dbReference>
<proteinExistence type="inferred from homology"/>
<reference evidence="9" key="1">
    <citation type="submission" date="2019-05" db="EMBL/GenBank/DDBJ databases">
        <title>Complete genome sequencing of Absiella argi strain JCM 30884.</title>
        <authorList>
            <person name="Sakamoto M."/>
            <person name="Murakami T."/>
            <person name="Mori H."/>
        </authorList>
    </citation>
    <scope>NUCLEOTIDE SEQUENCE [LARGE SCALE GENOMIC DNA]</scope>
    <source>
        <strain evidence="9">JCM 30884</strain>
    </source>
</reference>
<comment type="similarity">
    <text evidence="1">Belongs to the UPF0758 family.</text>
</comment>
<evidence type="ECO:0000256" key="5">
    <source>
        <dbReference type="ARBA" id="ARBA00022833"/>
    </source>
</evidence>
<sequence length="148" mass="16830">MKNIFPSYKLTLVREKDNQYEVDNVINNPKDIETIARNVLEIDKNAEEVVCILALNIKNKVEATFEVSRGTVNASLISPRDIFKRLLLLNVPKFITIHNHPSGNTEASYNDIQLCKCLNECGVIMNIKQVDFCIIGKDINSFKENGLY</sequence>
<evidence type="ECO:0000256" key="4">
    <source>
        <dbReference type="ARBA" id="ARBA00022801"/>
    </source>
</evidence>
<evidence type="ECO:0000313" key="9">
    <source>
        <dbReference type="Proteomes" id="UP000464754"/>
    </source>
</evidence>
<dbReference type="GO" id="GO:0046872">
    <property type="term" value="F:metal ion binding"/>
    <property type="evidence" value="ECO:0007669"/>
    <property type="project" value="UniProtKB-KW"/>
</dbReference>
<accession>A0A6N4TJT9</accession>
<dbReference type="PROSITE" id="PS50249">
    <property type="entry name" value="MPN"/>
    <property type="match status" value="1"/>
</dbReference>
<dbReference type="PANTHER" id="PTHR30471:SF3">
    <property type="entry name" value="UPF0758 PROTEIN YEES-RELATED"/>
    <property type="match status" value="1"/>
</dbReference>
<dbReference type="EMBL" id="AP019695">
    <property type="protein sequence ID" value="BBK22665.1"/>
    <property type="molecule type" value="Genomic_DNA"/>
</dbReference>